<keyword evidence="2" id="KW-0680">Restriction system</keyword>
<dbReference type="CDD" id="cd16961">
    <property type="entry name" value="RMtype1_S_TRD-CR_like"/>
    <property type="match status" value="1"/>
</dbReference>
<keyword evidence="5" id="KW-0378">Hydrolase</keyword>
<dbReference type="InterPro" id="IPR052021">
    <property type="entry name" value="Type-I_RS_S_subunit"/>
</dbReference>
<dbReference type="PANTHER" id="PTHR30408:SF13">
    <property type="entry name" value="TYPE I RESTRICTION ENZYME HINDI SPECIFICITY SUBUNIT"/>
    <property type="match status" value="1"/>
</dbReference>
<evidence type="ECO:0000313" key="6">
    <source>
        <dbReference type="Proteomes" id="UP000015834"/>
    </source>
</evidence>
<dbReference type="Pfam" id="PF01420">
    <property type="entry name" value="Methylase_S"/>
    <property type="match status" value="2"/>
</dbReference>
<evidence type="ECO:0000256" key="1">
    <source>
        <dbReference type="ARBA" id="ARBA00010923"/>
    </source>
</evidence>
<keyword evidence="5" id="KW-0255">Endonuclease</keyword>
<comment type="caution">
    <text evidence="5">The sequence shown here is derived from an EMBL/GenBank/DDBJ whole genome shotgun (WGS) entry which is preliminary data.</text>
</comment>
<evidence type="ECO:0000313" key="5">
    <source>
        <dbReference type="EMBL" id="EQD99588.1"/>
    </source>
</evidence>
<dbReference type="InterPro" id="IPR000055">
    <property type="entry name" value="Restrct_endonuc_typeI_TRD"/>
</dbReference>
<organism evidence="5 6">
    <name type="scientific">Helicobacter pylori PZ5056</name>
    <dbReference type="NCBI Taxonomy" id="1337393"/>
    <lineage>
        <taxon>Bacteria</taxon>
        <taxon>Pseudomonadati</taxon>
        <taxon>Campylobacterota</taxon>
        <taxon>Epsilonproteobacteria</taxon>
        <taxon>Campylobacterales</taxon>
        <taxon>Helicobacteraceae</taxon>
        <taxon>Helicobacter</taxon>
    </lineage>
</organism>
<dbReference type="PANTHER" id="PTHR30408">
    <property type="entry name" value="TYPE-1 RESTRICTION ENZYME ECOKI SPECIFICITY PROTEIN"/>
    <property type="match status" value="1"/>
</dbReference>
<evidence type="ECO:0000256" key="2">
    <source>
        <dbReference type="ARBA" id="ARBA00022747"/>
    </source>
</evidence>
<dbReference type="Proteomes" id="UP000015834">
    <property type="component" value="Unassembled WGS sequence"/>
</dbReference>
<dbReference type="Gene3D" id="3.90.220.20">
    <property type="entry name" value="DNA methylase specificity domains"/>
    <property type="match status" value="2"/>
</dbReference>
<evidence type="ECO:0000259" key="4">
    <source>
        <dbReference type="Pfam" id="PF01420"/>
    </source>
</evidence>
<dbReference type="SUPFAM" id="SSF116734">
    <property type="entry name" value="DNA methylase specificity domain"/>
    <property type="match status" value="2"/>
</dbReference>
<gene>
    <name evidence="5" type="ORF">L933_08620</name>
</gene>
<dbReference type="GO" id="GO:0009307">
    <property type="term" value="P:DNA restriction-modification system"/>
    <property type="evidence" value="ECO:0007669"/>
    <property type="project" value="UniProtKB-KW"/>
</dbReference>
<accession>T2T4P2</accession>
<dbReference type="PATRIC" id="fig|1337393.3.peg.331"/>
<evidence type="ECO:0000256" key="3">
    <source>
        <dbReference type="ARBA" id="ARBA00023125"/>
    </source>
</evidence>
<dbReference type="REBASE" id="73088">
    <property type="entry name" value="S.Hpy5056ORF8615P"/>
</dbReference>
<reference evidence="5 6" key="1">
    <citation type="journal article" date="2013" name="Genome Announc.">
        <title>Draft Genome Sequences of Helicobacter pylori Strains Isolated from Regions of Low and High Gastric Cancer Risk in Colombia.</title>
        <authorList>
            <person name="Sheh A."/>
            <person name="Piazuelo M.B."/>
            <person name="Wilson K.T."/>
            <person name="Correa P."/>
            <person name="Fox J.G."/>
        </authorList>
    </citation>
    <scope>NUCLEOTIDE SEQUENCE [LARGE SCALE GENOMIC DNA]</scope>
    <source>
        <strain evidence="5 6">PZ5056</strain>
    </source>
</reference>
<dbReference type="EMBL" id="ASYU01000048">
    <property type="protein sequence ID" value="EQD99588.1"/>
    <property type="molecule type" value="Genomic_DNA"/>
</dbReference>
<dbReference type="InterPro" id="IPR044946">
    <property type="entry name" value="Restrct_endonuc_typeI_TRD_sf"/>
</dbReference>
<keyword evidence="3" id="KW-0238">DNA-binding</keyword>
<proteinExistence type="inferred from homology"/>
<keyword evidence="5" id="KW-0540">Nuclease</keyword>
<feature type="domain" description="Type I restriction modification DNA specificity" evidence="4">
    <location>
        <begin position="11"/>
        <end position="192"/>
    </location>
</feature>
<feature type="domain" description="Type I restriction modification DNA specificity" evidence="4">
    <location>
        <begin position="236"/>
        <end position="404"/>
    </location>
</feature>
<dbReference type="GO" id="GO:0003677">
    <property type="term" value="F:DNA binding"/>
    <property type="evidence" value="ECO:0007669"/>
    <property type="project" value="UniProtKB-KW"/>
</dbReference>
<comment type="similarity">
    <text evidence="1">Belongs to the type-I restriction system S methylase family.</text>
</comment>
<dbReference type="GO" id="GO:0004519">
    <property type="term" value="F:endonuclease activity"/>
    <property type="evidence" value="ECO:0007669"/>
    <property type="project" value="UniProtKB-KW"/>
</dbReference>
<sequence length="424" mass="49389">MSDNKTCSTKKNQIVKLGDILEVLTDYHSNGSYKTLKENVTLLEQPNFAIMIRTTNFEKNDFRKNLIYINQQAYNFLSKSKVLHQDILINKIANAGAVYFMPRLDKPVSLGMNLFLLRIKKNYNKYFIFCILKYNEKRLRLMAKGTTTKTITKDDIKMFQILLPPLETQQKIARTLSVLDQKIENNHKINELLHKILELLYEQYFIRFDFLDENNKPYQTSGGKMKFSKELNRLIPNDFEVKTLGELITWISGSQPPKSCHIYEHKEGYIRFIQNRDYSSNDYITYIPISKNNKICYQYDIMIDKYGEAGAVRFGLQGAYNVALSKISVLNQSMQEYIRSYLNSKPIKKYLSNACMASTRSSLNENHIYSLMLPIPPINLLQKYEKIAKNIITAIINNNQSTQTLTALRDFLLPLLLKQQVKPK</sequence>
<protein>
    <submittedName>
        <fullName evidence="5">Type I restriction endonuclease subunit S</fullName>
    </submittedName>
</protein>
<name>T2T4P2_HELPX</name>
<dbReference type="AlphaFoldDB" id="T2T4P2"/>